<name>A0A0E9QBX6_ANGAN</name>
<reference evidence="1" key="1">
    <citation type="submission" date="2014-11" db="EMBL/GenBank/DDBJ databases">
        <authorList>
            <person name="Amaro Gonzalez C."/>
        </authorList>
    </citation>
    <scope>NUCLEOTIDE SEQUENCE</scope>
</reference>
<dbReference type="AlphaFoldDB" id="A0A0E9QBX6"/>
<proteinExistence type="predicted"/>
<protein>
    <submittedName>
        <fullName evidence="1">Uncharacterized protein</fullName>
    </submittedName>
</protein>
<dbReference type="EMBL" id="GBXM01094298">
    <property type="protein sequence ID" value="JAH14279.1"/>
    <property type="molecule type" value="Transcribed_RNA"/>
</dbReference>
<sequence>MLRMLCLYFNMTRMLLLLCSPNSYASFR</sequence>
<accession>A0A0E9QBX6</accession>
<evidence type="ECO:0000313" key="1">
    <source>
        <dbReference type="EMBL" id="JAH14279.1"/>
    </source>
</evidence>
<organism evidence="1">
    <name type="scientific">Anguilla anguilla</name>
    <name type="common">European freshwater eel</name>
    <name type="synonym">Muraena anguilla</name>
    <dbReference type="NCBI Taxonomy" id="7936"/>
    <lineage>
        <taxon>Eukaryota</taxon>
        <taxon>Metazoa</taxon>
        <taxon>Chordata</taxon>
        <taxon>Craniata</taxon>
        <taxon>Vertebrata</taxon>
        <taxon>Euteleostomi</taxon>
        <taxon>Actinopterygii</taxon>
        <taxon>Neopterygii</taxon>
        <taxon>Teleostei</taxon>
        <taxon>Anguilliformes</taxon>
        <taxon>Anguillidae</taxon>
        <taxon>Anguilla</taxon>
    </lineage>
</organism>
<reference evidence="1" key="2">
    <citation type="journal article" date="2015" name="Fish Shellfish Immunol.">
        <title>Early steps in the European eel (Anguilla anguilla)-Vibrio vulnificus interaction in the gills: Role of the RtxA13 toxin.</title>
        <authorList>
            <person name="Callol A."/>
            <person name="Pajuelo D."/>
            <person name="Ebbesson L."/>
            <person name="Teles M."/>
            <person name="MacKenzie S."/>
            <person name="Amaro C."/>
        </authorList>
    </citation>
    <scope>NUCLEOTIDE SEQUENCE</scope>
</reference>